<proteinExistence type="predicted"/>
<protein>
    <submittedName>
        <fullName evidence="1">Jg9663 protein</fullName>
    </submittedName>
</protein>
<dbReference type="Proteomes" id="UP000838756">
    <property type="component" value="Unassembled WGS sequence"/>
</dbReference>
<organism evidence="1 2">
    <name type="scientific">Pararge aegeria aegeria</name>
    <dbReference type="NCBI Taxonomy" id="348720"/>
    <lineage>
        <taxon>Eukaryota</taxon>
        <taxon>Metazoa</taxon>
        <taxon>Ecdysozoa</taxon>
        <taxon>Arthropoda</taxon>
        <taxon>Hexapoda</taxon>
        <taxon>Insecta</taxon>
        <taxon>Pterygota</taxon>
        <taxon>Neoptera</taxon>
        <taxon>Endopterygota</taxon>
        <taxon>Lepidoptera</taxon>
        <taxon>Glossata</taxon>
        <taxon>Ditrysia</taxon>
        <taxon>Papilionoidea</taxon>
        <taxon>Nymphalidae</taxon>
        <taxon>Satyrinae</taxon>
        <taxon>Satyrini</taxon>
        <taxon>Parargina</taxon>
        <taxon>Pararge</taxon>
    </lineage>
</organism>
<gene>
    <name evidence="1" type="primary">jg9663</name>
    <name evidence="1" type="ORF">PAEG_LOCUS17410</name>
</gene>
<comment type="caution">
    <text evidence="1">The sequence shown here is derived from an EMBL/GenBank/DDBJ whole genome shotgun (WGS) entry which is preliminary data.</text>
</comment>
<name>A0A8S4RTC8_9NEOP</name>
<keyword evidence="2" id="KW-1185">Reference proteome</keyword>
<reference evidence="1" key="1">
    <citation type="submission" date="2022-03" db="EMBL/GenBank/DDBJ databases">
        <authorList>
            <person name="Lindestad O."/>
        </authorList>
    </citation>
    <scope>NUCLEOTIDE SEQUENCE</scope>
</reference>
<accession>A0A8S4RTC8</accession>
<evidence type="ECO:0000313" key="1">
    <source>
        <dbReference type="EMBL" id="CAH2240927.1"/>
    </source>
</evidence>
<dbReference type="AlphaFoldDB" id="A0A8S4RTC8"/>
<dbReference type="EMBL" id="CAKXAJ010025557">
    <property type="protein sequence ID" value="CAH2240927.1"/>
    <property type="molecule type" value="Genomic_DNA"/>
</dbReference>
<evidence type="ECO:0000313" key="2">
    <source>
        <dbReference type="Proteomes" id="UP000838756"/>
    </source>
</evidence>
<sequence>MRFGRLHTPSSTLWRTLRLTDFLRMLGFAKSNASEWRVPGPPEISCVFRPAPVPACRQPVDREALARSSTSSCGIWARAAPIRITPILIVVRF</sequence>